<evidence type="ECO:0000313" key="7">
    <source>
        <dbReference type="EMBL" id="RKN24761.1"/>
    </source>
</evidence>
<feature type="domain" description="Transcriptional regulator LacI/GalR-like sensor" evidence="5">
    <location>
        <begin position="120"/>
        <end position="275"/>
    </location>
</feature>
<evidence type="ECO:0000313" key="8">
    <source>
        <dbReference type="Proteomes" id="UP000268652"/>
    </source>
</evidence>
<sequence>MSGTEAIGLVLARPARLLGVEPFFMEFIAGIEERLAERRLSVLLHVVATHDEEIATHRRWAERGLVDAVVVVNLTLDDRRPGVLAGLGLPAVFVGAWDGGPDLPVVATDNAAPVREALGELLALGHRRIARVTGPADLVHTMARTEALAAGCAAVGIEPVLVEGDYSAEAGTRLTAQLLRRPGRPTAILYDNDVMAVAGLGVAKDLGIAVPDQLSLLAWDDSTMCRLASPPLSTMSVDVHRFGVMVAETVLELIDGGPVTARRSPPARFTPRGTTARAPEGPPSPG</sequence>
<dbReference type="Proteomes" id="UP000275024">
    <property type="component" value="Unassembled WGS sequence"/>
</dbReference>
<accession>A0A3A9WCW0</accession>
<keyword evidence="1" id="KW-0805">Transcription regulation</keyword>
<dbReference type="Gene3D" id="3.40.50.2300">
    <property type="match status" value="2"/>
</dbReference>
<dbReference type="CDD" id="cd06267">
    <property type="entry name" value="PBP1_LacI_sugar_binding-like"/>
    <property type="match status" value="1"/>
</dbReference>
<gene>
    <name evidence="7" type="ORF">D7318_09880</name>
    <name evidence="6" type="ORF">D7319_08705</name>
</gene>
<evidence type="ECO:0000256" key="4">
    <source>
        <dbReference type="SAM" id="MobiDB-lite"/>
    </source>
</evidence>
<keyword evidence="2" id="KW-0238">DNA-binding</keyword>
<keyword evidence="3" id="KW-0804">Transcription</keyword>
<organism evidence="6 9">
    <name type="scientific">Streptomyces radicis</name>
    <dbReference type="NCBI Taxonomy" id="1750517"/>
    <lineage>
        <taxon>Bacteria</taxon>
        <taxon>Bacillati</taxon>
        <taxon>Actinomycetota</taxon>
        <taxon>Actinomycetes</taxon>
        <taxon>Kitasatosporales</taxon>
        <taxon>Streptomycetaceae</taxon>
        <taxon>Streptomyces</taxon>
    </lineage>
</organism>
<protein>
    <submittedName>
        <fullName evidence="6">LacI family transcriptional regulator</fullName>
    </submittedName>
</protein>
<dbReference type="AlphaFoldDB" id="A0A3A9WCW0"/>
<evidence type="ECO:0000256" key="2">
    <source>
        <dbReference type="ARBA" id="ARBA00023125"/>
    </source>
</evidence>
<dbReference type="GO" id="GO:0003700">
    <property type="term" value="F:DNA-binding transcription factor activity"/>
    <property type="evidence" value="ECO:0007669"/>
    <property type="project" value="TreeGrafter"/>
</dbReference>
<dbReference type="EMBL" id="RBDY01000005">
    <property type="protein sequence ID" value="RKN24761.1"/>
    <property type="molecule type" value="Genomic_DNA"/>
</dbReference>
<evidence type="ECO:0000256" key="3">
    <source>
        <dbReference type="ARBA" id="ARBA00023163"/>
    </source>
</evidence>
<dbReference type="Pfam" id="PF13377">
    <property type="entry name" value="Peripla_BP_3"/>
    <property type="match status" value="1"/>
</dbReference>
<comment type="caution">
    <text evidence="6">The sequence shown here is derived from an EMBL/GenBank/DDBJ whole genome shotgun (WGS) entry which is preliminary data.</text>
</comment>
<evidence type="ECO:0000259" key="5">
    <source>
        <dbReference type="Pfam" id="PF13377"/>
    </source>
</evidence>
<dbReference type="EMBL" id="RBDX01000005">
    <property type="protein sequence ID" value="RKN10502.1"/>
    <property type="molecule type" value="Genomic_DNA"/>
</dbReference>
<dbReference type="PANTHER" id="PTHR30146">
    <property type="entry name" value="LACI-RELATED TRANSCRIPTIONAL REPRESSOR"/>
    <property type="match status" value="1"/>
</dbReference>
<evidence type="ECO:0000256" key="1">
    <source>
        <dbReference type="ARBA" id="ARBA00023015"/>
    </source>
</evidence>
<name>A0A3A9WCW0_9ACTN</name>
<dbReference type="RefSeq" id="WP_120696526.1">
    <property type="nucleotide sequence ID" value="NZ_RBDX01000005.1"/>
</dbReference>
<dbReference type="OrthoDB" id="1938857at2"/>
<evidence type="ECO:0000313" key="6">
    <source>
        <dbReference type="EMBL" id="RKN10502.1"/>
    </source>
</evidence>
<dbReference type="InterPro" id="IPR046335">
    <property type="entry name" value="LacI/GalR-like_sensor"/>
</dbReference>
<feature type="region of interest" description="Disordered" evidence="4">
    <location>
        <begin position="257"/>
        <end position="286"/>
    </location>
</feature>
<evidence type="ECO:0000313" key="9">
    <source>
        <dbReference type="Proteomes" id="UP000275024"/>
    </source>
</evidence>
<proteinExistence type="predicted"/>
<dbReference type="InterPro" id="IPR028082">
    <property type="entry name" value="Peripla_BP_I"/>
</dbReference>
<dbReference type="SUPFAM" id="SSF53822">
    <property type="entry name" value="Periplasmic binding protein-like I"/>
    <property type="match status" value="1"/>
</dbReference>
<dbReference type="PANTHER" id="PTHR30146:SF155">
    <property type="entry name" value="ALANINE RACEMASE"/>
    <property type="match status" value="1"/>
</dbReference>
<reference evidence="8 9" key="1">
    <citation type="submission" date="2018-09" db="EMBL/GenBank/DDBJ databases">
        <title>Streptomyces sp. nov. DS1-2, an endophytic actinomycete isolated from roots of Dendrobium scabrilingue.</title>
        <authorList>
            <person name="Kuncharoen N."/>
            <person name="Kudo T."/>
            <person name="Ohkuma M."/>
            <person name="Yuki M."/>
            <person name="Tanasupawat S."/>
        </authorList>
    </citation>
    <scope>NUCLEOTIDE SEQUENCE [LARGE SCALE GENOMIC DNA]</scope>
    <source>
        <strain evidence="6 9">AZ1-7</strain>
        <strain evidence="7 8">DS1-2</strain>
    </source>
</reference>
<dbReference type="GO" id="GO:0000976">
    <property type="term" value="F:transcription cis-regulatory region binding"/>
    <property type="evidence" value="ECO:0007669"/>
    <property type="project" value="TreeGrafter"/>
</dbReference>
<dbReference type="Proteomes" id="UP000268652">
    <property type="component" value="Unassembled WGS sequence"/>
</dbReference>
<keyword evidence="8" id="KW-1185">Reference proteome</keyword>